<organism evidence="1 2">
    <name type="scientific">Pedobacter riviphilus</name>
    <dbReference type="NCBI Taxonomy" id="2766984"/>
    <lineage>
        <taxon>Bacteria</taxon>
        <taxon>Pseudomonadati</taxon>
        <taxon>Bacteroidota</taxon>
        <taxon>Sphingobacteriia</taxon>
        <taxon>Sphingobacteriales</taxon>
        <taxon>Sphingobacteriaceae</taxon>
        <taxon>Pedobacter</taxon>
    </lineage>
</organism>
<keyword evidence="2" id="KW-1185">Reference proteome</keyword>
<sequence>MHVYDTITDALTDLDRRGYNLDFNLTADALECKSFNLLLKPEEFEIEEVYRFEGMTDPADSSVVYAISSNAGSLKGVLVDGYGVYAENISSELLNKLKIHHE</sequence>
<gene>
    <name evidence="1" type="ORF">H9N25_09440</name>
</gene>
<dbReference type="RefSeq" id="WP_167294462.1">
    <property type="nucleotide sequence ID" value="NZ_CP061171.1"/>
</dbReference>
<accession>A0ABX6TMZ1</accession>
<name>A0ABX6TMZ1_9SPHI</name>
<evidence type="ECO:0000313" key="2">
    <source>
        <dbReference type="Proteomes" id="UP000516439"/>
    </source>
</evidence>
<protein>
    <submittedName>
        <fullName evidence="1">Phosphoribosylpyrophosphate synthetase</fullName>
    </submittedName>
</protein>
<proteinExistence type="predicted"/>
<dbReference type="EMBL" id="CP061171">
    <property type="protein sequence ID" value="QNR86586.1"/>
    <property type="molecule type" value="Genomic_DNA"/>
</dbReference>
<dbReference type="Proteomes" id="UP000516439">
    <property type="component" value="Chromosome"/>
</dbReference>
<evidence type="ECO:0000313" key="1">
    <source>
        <dbReference type="EMBL" id="QNR86586.1"/>
    </source>
</evidence>
<reference evidence="1 2" key="1">
    <citation type="submission" date="2020-09" db="EMBL/GenBank/DDBJ databases">
        <title>Pedobacter sp. SW-16 isolated from soil near Yeocheon.</title>
        <authorList>
            <person name="Im H.S."/>
            <person name="Joung Y."/>
            <person name="Lee S.-S."/>
        </authorList>
    </citation>
    <scope>NUCLEOTIDE SEQUENCE [LARGE SCALE GENOMIC DNA]</scope>
    <source>
        <strain evidence="1 2">SW-16</strain>
    </source>
</reference>